<feature type="transmembrane region" description="Helical" evidence="9">
    <location>
        <begin position="358"/>
        <end position="383"/>
    </location>
</feature>
<dbReference type="GeneID" id="85320906"/>
<evidence type="ECO:0000256" key="5">
    <source>
        <dbReference type="ARBA" id="ARBA00022989"/>
    </source>
</evidence>
<keyword evidence="5 9" id="KW-1133">Transmembrane helix</keyword>
<feature type="region of interest" description="Disordered" evidence="8">
    <location>
        <begin position="573"/>
        <end position="665"/>
    </location>
</feature>
<evidence type="ECO:0000256" key="7">
    <source>
        <dbReference type="ARBA" id="ARBA00038459"/>
    </source>
</evidence>
<evidence type="ECO:0000313" key="12">
    <source>
        <dbReference type="Proteomes" id="UP001172101"/>
    </source>
</evidence>
<feature type="transmembrane region" description="Helical" evidence="9">
    <location>
        <begin position="498"/>
        <end position="518"/>
    </location>
</feature>
<dbReference type="InterPro" id="IPR020846">
    <property type="entry name" value="MFS_dom"/>
</dbReference>
<evidence type="ECO:0000313" key="11">
    <source>
        <dbReference type="EMBL" id="KAK0722842.1"/>
    </source>
</evidence>
<feature type="compositionally biased region" description="Basic and acidic residues" evidence="8">
    <location>
        <begin position="639"/>
        <end position="657"/>
    </location>
</feature>
<accession>A0AA40E2S5</accession>
<keyword evidence="2" id="KW-0813">Transport</keyword>
<keyword evidence="4 9" id="KW-0812">Transmembrane</keyword>
<feature type="transmembrane region" description="Helical" evidence="9">
    <location>
        <begin position="403"/>
        <end position="424"/>
    </location>
</feature>
<feature type="transmembrane region" description="Helical" evidence="9">
    <location>
        <begin position="463"/>
        <end position="486"/>
    </location>
</feature>
<feature type="compositionally biased region" description="Pro residues" evidence="8">
    <location>
        <begin position="1"/>
        <end position="11"/>
    </location>
</feature>
<evidence type="ECO:0000256" key="1">
    <source>
        <dbReference type="ARBA" id="ARBA00004651"/>
    </source>
</evidence>
<keyword evidence="6 9" id="KW-0472">Membrane</keyword>
<feature type="transmembrane region" description="Helical" evidence="9">
    <location>
        <begin position="150"/>
        <end position="170"/>
    </location>
</feature>
<proteinExistence type="inferred from homology"/>
<gene>
    <name evidence="11" type="ORF">B0T26DRAFT_644495</name>
</gene>
<evidence type="ECO:0000256" key="4">
    <source>
        <dbReference type="ARBA" id="ARBA00022692"/>
    </source>
</evidence>
<evidence type="ECO:0000256" key="3">
    <source>
        <dbReference type="ARBA" id="ARBA00022475"/>
    </source>
</evidence>
<feature type="domain" description="Major facilitator superfamily (MFS) profile" evidence="10">
    <location>
        <begin position="90"/>
        <end position="527"/>
    </location>
</feature>
<protein>
    <submittedName>
        <fullName evidence="11">Major facilitator superfamily domain-containing protein</fullName>
    </submittedName>
</protein>
<dbReference type="GO" id="GO:0022857">
    <property type="term" value="F:transmembrane transporter activity"/>
    <property type="evidence" value="ECO:0007669"/>
    <property type="project" value="InterPro"/>
</dbReference>
<feature type="transmembrane region" description="Helical" evidence="9">
    <location>
        <begin position="217"/>
        <end position="238"/>
    </location>
</feature>
<feature type="transmembrane region" description="Helical" evidence="9">
    <location>
        <begin position="326"/>
        <end position="352"/>
    </location>
</feature>
<organism evidence="11 12">
    <name type="scientific">Lasiosphaeria miniovina</name>
    <dbReference type="NCBI Taxonomy" id="1954250"/>
    <lineage>
        <taxon>Eukaryota</taxon>
        <taxon>Fungi</taxon>
        <taxon>Dikarya</taxon>
        <taxon>Ascomycota</taxon>
        <taxon>Pezizomycotina</taxon>
        <taxon>Sordariomycetes</taxon>
        <taxon>Sordariomycetidae</taxon>
        <taxon>Sordariales</taxon>
        <taxon>Lasiosphaeriaceae</taxon>
        <taxon>Lasiosphaeria</taxon>
    </lineage>
</organism>
<keyword evidence="3" id="KW-1003">Cell membrane</keyword>
<dbReference type="CDD" id="cd17323">
    <property type="entry name" value="MFS_Tpo1_MDR_like"/>
    <property type="match status" value="1"/>
</dbReference>
<feature type="compositionally biased region" description="Basic and acidic residues" evidence="8">
    <location>
        <begin position="608"/>
        <end position="618"/>
    </location>
</feature>
<feature type="transmembrane region" description="Helical" evidence="9">
    <location>
        <begin position="125"/>
        <end position="144"/>
    </location>
</feature>
<dbReference type="FunFam" id="1.20.1250.20:FF:000266">
    <property type="entry name" value="MFS multidrug transporter, putative"/>
    <property type="match status" value="1"/>
</dbReference>
<dbReference type="Pfam" id="PF07690">
    <property type="entry name" value="MFS_1"/>
    <property type="match status" value="1"/>
</dbReference>
<dbReference type="Proteomes" id="UP001172101">
    <property type="component" value="Unassembled WGS sequence"/>
</dbReference>
<dbReference type="PANTHER" id="PTHR23502">
    <property type="entry name" value="MAJOR FACILITATOR SUPERFAMILY"/>
    <property type="match status" value="1"/>
</dbReference>
<dbReference type="GO" id="GO:0005886">
    <property type="term" value="C:plasma membrane"/>
    <property type="evidence" value="ECO:0007669"/>
    <property type="project" value="UniProtKB-SubCell"/>
</dbReference>
<comment type="caution">
    <text evidence="11">The sequence shown here is derived from an EMBL/GenBank/DDBJ whole genome shotgun (WGS) entry which is preliminary data.</text>
</comment>
<comment type="similarity">
    <text evidence="7">Belongs to the major facilitator superfamily. DHA1 family. Polyamines/proton antiporter (TC 2.A.1.2.16) subfamily.</text>
</comment>
<dbReference type="PANTHER" id="PTHR23502:SF186">
    <property type="entry name" value="MAJOR FACILITATOR SUPERFAMILY (MFS) PROFILE DOMAIN-CONTAINING PROTEIN"/>
    <property type="match status" value="1"/>
</dbReference>
<evidence type="ECO:0000256" key="9">
    <source>
        <dbReference type="SAM" id="Phobius"/>
    </source>
</evidence>
<evidence type="ECO:0000256" key="2">
    <source>
        <dbReference type="ARBA" id="ARBA00022448"/>
    </source>
</evidence>
<dbReference type="Gene3D" id="1.20.1250.20">
    <property type="entry name" value="MFS general substrate transporter like domains"/>
    <property type="match status" value="1"/>
</dbReference>
<dbReference type="EMBL" id="JAUIRO010000003">
    <property type="protein sequence ID" value="KAK0722842.1"/>
    <property type="molecule type" value="Genomic_DNA"/>
</dbReference>
<dbReference type="InterPro" id="IPR011701">
    <property type="entry name" value="MFS"/>
</dbReference>
<dbReference type="InterPro" id="IPR036259">
    <property type="entry name" value="MFS_trans_sf"/>
</dbReference>
<dbReference type="PROSITE" id="PS50850">
    <property type="entry name" value="MFS"/>
    <property type="match status" value="1"/>
</dbReference>
<dbReference type="RefSeq" id="XP_060298766.1">
    <property type="nucleotide sequence ID" value="XM_060437636.1"/>
</dbReference>
<reference evidence="11" key="1">
    <citation type="submission" date="2023-06" db="EMBL/GenBank/DDBJ databases">
        <title>Genome-scale phylogeny and comparative genomics of the fungal order Sordariales.</title>
        <authorList>
            <consortium name="Lawrence Berkeley National Laboratory"/>
            <person name="Hensen N."/>
            <person name="Bonometti L."/>
            <person name="Westerberg I."/>
            <person name="Brannstrom I.O."/>
            <person name="Guillou S."/>
            <person name="Cros-Aarteil S."/>
            <person name="Calhoun S."/>
            <person name="Haridas S."/>
            <person name="Kuo A."/>
            <person name="Mondo S."/>
            <person name="Pangilinan J."/>
            <person name="Riley R."/>
            <person name="LaButti K."/>
            <person name="Andreopoulos B."/>
            <person name="Lipzen A."/>
            <person name="Chen C."/>
            <person name="Yanf M."/>
            <person name="Daum C."/>
            <person name="Ng V."/>
            <person name="Clum A."/>
            <person name="Steindorff A."/>
            <person name="Ohm R."/>
            <person name="Martin F."/>
            <person name="Silar P."/>
            <person name="Natvig D."/>
            <person name="Lalanne C."/>
            <person name="Gautier V."/>
            <person name="Ament-velasquez S.L."/>
            <person name="Kruys A."/>
            <person name="Hutchinson M.I."/>
            <person name="Powell A.J."/>
            <person name="Barry K."/>
            <person name="Miller A.N."/>
            <person name="Grigoriev I.V."/>
            <person name="Debuchy R."/>
            <person name="Gladieux P."/>
            <person name="Thoren M.H."/>
            <person name="Johannesson H."/>
        </authorList>
    </citation>
    <scope>NUCLEOTIDE SEQUENCE</scope>
    <source>
        <strain evidence="11">SMH2392-1A</strain>
    </source>
</reference>
<feature type="transmembrane region" description="Helical" evidence="9">
    <location>
        <begin position="430"/>
        <end position="451"/>
    </location>
</feature>
<evidence type="ECO:0000256" key="8">
    <source>
        <dbReference type="SAM" id="MobiDB-lite"/>
    </source>
</evidence>
<evidence type="ECO:0000256" key="6">
    <source>
        <dbReference type="ARBA" id="ARBA00023136"/>
    </source>
</evidence>
<feature type="transmembrane region" description="Helical" evidence="9">
    <location>
        <begin position="88"/>
        <end position="113"/>
    </location>
</feature>
<feature type="transmembrane region" description="Helical" evidence="9">
    <location>
        <begin position="244"/>
        <end position="265"/>
    </location>
</feature>
<comment type="subcellular location">
    <subcellularLocation>
        <location evidence="1">Cell membrane</location>
        <topology evidence="1">Multi-pass membrane protein</topology>
    </subcellularLocation>
</comment>
<dbReference type="AlphaFoldDB" id="A0AA40E2S5"/>
<sequence>MGTTTQPPPPASTSTTAAAAISEKDVESQNRGTNRVSHFSLVFNPSGLTPEVLEHVYPGHGTAESPYVVDFLPRDARNPMQFAPWRKWVITALQAIATLAVAFASTAYSGGIIQVIRDFHISTELAIVGISLFVVGFAVGPLLWAPLSEFYGRQIIFFTTYAVFTAFNAGGAGAQNIQTLIVLRFFAGSFGSSPLTNSGGVIADMFSANERGMASGVFATAPFLGPAIGPIVGGFLGAAEGWRWVQGVTAIFTGVLWIACVLFVPETYAPVLLRKRAAELTKVTGKFYVSKVDAPNWEHRGRKGEKMKQIKTAMVRPWVLLFSEPIVFLTSIYMAIVYGTLYMLFAAFPIVFQQYRGWSAGVGGLAFIGVAVGVLIAVSYCMYDNKRYTREAAAHGGVAPPEARLFCAMIGSVLLPVGLFWFAWTNSPSVHWIVPIIASGFFACGLVLVFLSLMTYLIDSYTVFAASVLASNSVLRSLFGAAFPLFTTYMYKDLGIHWASTIPAFLALACMPFPFLFYRYGAAIRMRCKYASEAAAIIARMRGAAAAGAGAGPTEPLEVITEDQAEAEAEINNEIRKTASRASRASRRNSHARKDSGLLSRFMSNRSQRLDEVPREQPEQQLQGVRPSSDDEGTIVGNHTDDELREKEKEKEKECGGSHDNTNVV</sequence>
<keyword evidence="12" id="KW-1185">Reference proteome</keyword>
<feature type="region of interest" description="Disordered" evidence="8">
    <location>
        <begin position="1"/>
        <end position="32"/>
    </location>
</feature>
<dbReference type="SUPFAM" id="SSF103473">
    <property type="entry name" value="MFS general substrate transporter"/>
    <property type="match status" value="1"/>
</dbReference>
<name>A0AA40E2S5_9PEZI</name>
<evidence type="ECO:0000259" key="10">
    <source>
        <dbReference type="PROSITE" id="PS50850"/>
    </source>
</evidence>